<dbReference type="OrthoDB" id="381216at2759"/>
<accession>A0A1Y1JN54</accession>
<dbReference type="RefSeq" id="XP_028546490.1">
    <property type="nucleotide sequence ID" value="XM_028690689.1"/>
</dbReference>
<proteinExistence type="predicted"/>
<name>A0A1Y1JN54_PLAGO</name>
<evidence type="ECO:0000313" key="2">
    <source>
        <dbReference type="EMBL" id="GAW83901.1"/>
    </source>
</evidence>
<dbReference type="GeneID" id="39750649"/>
<dbReference type="Pfam" id="PF05795">
    <property type="entry name" value="Plasmodium_Vir"/>
    <property type="match status" value="1"/>
</dbReference>
<feature type="transmembrane region" description="Helical" evidence="1">
    <location>
        <begin position="197"/>
        <end position="219"/>
    </location>
</feature>
<dbReference type="Proteomes" id="UP000195521">
    <property type="component" value="Unassembled WGS sequence"/>
</dbReference>
<reference evidence="3" key="1">
    <citation type="submission" date="2017-04" db="EMBL/GenBank/DDBJ databases">
        <title>Plasmodium gonderi genome.</title>
        <authorList>
            <person name="Arisue N."/>
            <person name="Honma H."/>
            <person name="Kawai S."/>
            <person name="Tougan T."/>
            <person name="Tanabe K."/>
            <person name="Horii T."/>
        </authorList>
    </citation>
    <scope>NUCLEOTIDE SEQUENCE [LARGE SCALE GENOMIC DNA]</scope>
    <source>
        <strain evidence="3">ATCC 30045</strain>
    </source>
</reference>
<comment type="caution">
    <text evidence="2">The sequence shown here is derived from an EMBL/GenBank/DDBJ whole genome shotgun (WGS) entry which is preliminary data.</text>
</comment>
<protein>
    <submittedName>
        <fullName evidence="2">Variable surface protein</fullName>
    </submittedName>
</protein>
<evidence type="ECO:0000313" key="3">
    <source>
        <dbReference type="Proteomes" id="UP000195521"/>
    </source>
</evidence>
<gene>
    <name evidence="2" type="ORF">PGO_147010</name>
</gene>
<dbReference type="AlphaFoldDB" id="A0A1Y1JN54"/>
<keyword evidence="1" id="KW-0812">Transmembrane</keyword>
<keyword evidence="3" id="KW-1185">Reference proteome</keyword>
<dbReference type="EMBL" id="BDQF01000015">
    <property type="protein sequence ID" value="GAW83901.1"/>
    <property type="molecule type" value="Genomic_DNA"/>
</dbReference>
<organism evidence="2 3">
    <name type="scientific">Plasmodium gonderi</name>
    <dbReference type="NCBI Taxonomy" id="77519"/>
    <lineage>
        <taxon>Eukaryota</taxon>
        <taxon>Sar</taxon>
        <taxon>Alveolata</taxon>
        <taxon>Apicomplexa</taxon>
        <taxon>Aconoidasida</taxon>
        <taxon>Haemosporida</taxon>
        <taxon>Plasmodiidae</taxon>
        <taxon>Plasmodium</taxon>
        <taxon>Plasmodium (Plasmodium)</taxon>
    </lineage>
</organism>
<sequence length="271" mass="32617">MFKMGGSIYGRVNEFPTCEEVISNVDHKKEEMRWSEDCKKINTIYSDAFNSKVEYICNKSMGYLYKIHNEHYNLLEKVAFEYLYYWIYKYHRKKETNISIIKKFHEELIKLYNDKNFSYSILHNYENTISDEELKKLKILYDNYKSYNLIKDQCKPSGNNDFCNEIKRIIDEYSPKTYIKPRETCISKELHNCKNNIVVPLIIPIFIILVLSFLWFIIYKLTPYGSYLSNMIKRKRNSCNSIYEEWNSLESSEISRYASNDGKYNVLYNYT</sequence>
<keyword evidence="1" id="KW-0472">Membrane</keyword>
<dbReference type="InterPro" id="IPR008780">
    <property type="entry name" value="Plasmodium_Vir"/>
</dbReference>
<keyword evidence="1" id="KW-1133">Transmembrane helix</keyword>
<evidence type="ECO:0000256" key="1">
    <source>
        <dbReference type="SAM" id="Phobius"/>
    </source>
</evidence>